<proteinExistence type="predicted"/>
<accession>A0A345CZD9</accession>
<dbReference type="PROSITE" id="PS50943">
    <property type="entry name" value="HTH_CROC1"/>
    <property type="match status" value="1"/>
</dbReference>
<evidence type="ECO:0000313" key="2">
    <source>
        <dbReference type="EMBL" id="AXF78806.1"/>
    </source>
</evidence>
<evidence type="ECO:0000259" key="1">
    <source>
        <dbReference type="PROSITE" id="PS50943"/>
    </source>
</evidence>
<gene>
    <name evidence="2" type="ORF">AV903_13465</name>
    <name evidence="3" type="ORF">AV903_25830</name>
</gene>
<feature type="domain" description="HTH cro/C1-type" evidence="1">
    <location>
        <begin position="18"/>
        <end position="71"/>
    </location>
</feature>
<evidence type="ECO:0000313" key="4">
    <source>
        <dbReference type="Proteomes" id="UP000264980"/>
    </source>
</evidence>
<dbReference type="EMBL" id="CP013970">
    <property type="protein sequence ID" value="AXF78934.1"/>
    <property type="molecule type" value="Genomic_DNA"/>
</dbReference>
<dbReference type="Proteomes" id="UP000264980">
    <property type="component" value="Chromosome"/>
</dbReference>
<dbReference type="Pfam" id="PF01381">
    <property type="entry name" value="HTH_3"/>
    <property type="match status" value="1"/>
</dbReference>
<sequence length="279" mass="31496">MSTGVYMVNDRADIATRLIEERAKIGYSQADFARQLDISREGLRLYEMGQRSLNAEFLARAAGFGIDVQYILTGIKSKNSEEVLQAIQPAIHVESGGSANVIQFAQLGSTVNMVTTQKHVTNVKADIKPGVEHITEEQAAKLTKMVSTIAELEQKVRKTPRTYKAIWAAVNSHCRVTRYRLIPLASYAKAEKYLRTWIGRLNSQASAPIVDNDEWRKRKYAYIKINIKNNELWLDEYISKRFGATSLRDLSDAELDKTYKAVAAKKRQVDSSFFLVNAN</sequence>
<dbReference type="EMBL" id="CP013970">
    <property type="protein sequence ID" value="AXF78806.1"/>
    <property type="molecule type" value="Genomic_DNA"/>
</dbReference>
<dbReference type="AlphaFoldDB" id="A0A345CZD9"/>
<dbReference type="CDD" id="cd00093">
    <property type="entry name" value="HTH_XRE"/>
    <property type="match status" value="1"/>
</dbReference>
<protein>
    <submittedName>
        <fullName evidence="2">XRE family transcriptional regulator</fullName>
    </submittedName>
</protein>
<reference evidence="2 4" key="1">
    <citation type="submission" date="2016-01" db="EMBL/GenBank/DDBJ databases">
        <authorList>
            <person name="Oliw E.H."/>
        </authorList>
    </citation>
    <scope>NUCLEOTIDE SEQUENCE [LARGE SCALE GENOMIC DNA]</scope>
    <source>
        <strain evidence="2 4">MDcuke</strain>
    </source>
</reference>
<organism evidence="2 4">
    <name type="scientific">Erwinia tracheiphila</name>
    <dbReference type="NCBI Taxonomy" id="65700"/>
    <lineage>
        <taxon>Bacteria</taxon>
        <taxon>Pseudomonadati</taxon>
        <taxon>Pseudomonadota</taxon>
        <taxon>Gammaproteobacteria</taxon>
        <taxon>Enterobacterales</taxon>
        <taxon>Erwiniaceae</taxon>
        <taxon>Erwinia</taxon>
    </lineage>
</organism>
<evidence type="ECO:0000313" key="3">
    <source>
        <dbReference type="EMBL" id="AXF78934.1"/>
    </source>
</evidence>
<dbReference type="Gene3D" id="1.10.260.40">
    <property type="entry name" value="lambda repressor-like DNA-binding domains"/>
    <property type="match status" value="1"/>
</dbReference>
<dbReference type="SMART" id="SM00530">
    <property type="entry name" value="HTH_XRE"/>
    <property type="match status" value="1"/>
</dbReference>
<name>A0A345CZD9_9GAMM</name>
<dbReference type="InterPro" id="IPR001387">
    <property type="entry name" value="Cro/C1-type_HTH"/>
</dbReference>
<dbReference type="SUPFAM" id="SSF47413">
    <property type="entry name" value="lambda repressor-like DNA-binding domains"/>
    <property type="match status" value="1"/>
</dbReference>
<dbReference type="GO" id="GO:0003677">
    <property type="term" value="F:DNA binding"/>
    <property type="evidence" value="ECO:0007669"/>
    <property type="project" value="InterPro"/>
</dbReference>
<dbReference type="InterPro" id="IPR010982">
    <property type="entry name" value="Lambda_DNA-bd_dom_sf"/>
</dbReference>